<evidence type="ECO:0000259" key="2">
    <source>
        <dbReference type="Pfam" id="PF13439"/>
    </source>
</evidence>
<dbReference type="Pfam" id="PF00534">
    <property type="entry name" value="Glycos_transf_1"/>
    <property type="match status" value="1"/>
</dbReference>
<sequence>MKVLMLNYEYPPLGGGGAAVCRDMSELMIKDGDKVSVVTMAFKGLARKENYNGVEIHRVACWRSKKRVCHPWEQLTYCISAFHYIIKKMDIKQYDIVHCHFIIPTGLLALWLRKKYGIKFLVTAHGSDVLGHNNARFKYLYGIVKPMWKSILKNATMVTAPSYYLANKICKAYSNVDCQVVPNGIFNNLFGVGSRKKSIIVAARLQESKGIQDLIEACSKIDMSEWEVNILGEGPYRDELEILINKYNLQEIIYLRGYISGEEYVRYLSEASIYFTGSWFEAMPVSVLEAMASQNLIIASNIEPHRELLPEDCIYCSEEELIEKLKMNMKRTEFVKQYDIEKYEWNNIIQKYKQIYKQLV</sequence>
<dbReference type="AlphaFoldDB" id="A0A9X5BCS3"/>
<dbReference type="Pfam" id="PF13439">
    <property type="entry name" value="Glyco_transf_4"/>
    <property type="match status" value="1"/>
</dbReference>
<comment type="caution">
    <text evidence="3">The sequence shown here is derived from an EMBL/GenBank/DDBJ whole genome shotgun (WGS) entry which is preliminary data.</text>
</comment>
<dbReference type="InterPro" id="IPR028098">
    <property type="entry name" value="Glyco_trans_4-like_N"/>
</dbReference>
<proteinExistence type="predicted"/>
<dbReference type="EMBL" id="QZDT01000001">
    <property type="protein sequence ID" value="NBJ91353.1"/>
    <property type="molecule type" value="Genomic_DNA"/>
</dbReference>
<feature type="domain" description="Glycosyltransferase subfamily 4-like N-terminal" evidence="2">
    <location>
        <begin position="15"/>
        <end position="185"/>
    </location>
</feature>
<keyword evidence="4" id="KW-1185">Reference proteome</keyword>
<dbReference type="OrthoDB" id="9802525at2"/>
<feature type="domain" description="Glycosyl transferase family 1" evidence="1">
    <location>
        <begin position="194"/>
        <end position="309"/>
    </location>
</feature>
<dbReference type="InterPro" id="IPR001296">
    <property type="entry name" value="Glyco_trans_1"/>
</dbReference>
<dbReference type="Proteomes" id="UP001154420">
    <property type="component" value="Unassembled WGS sequence"/>
</dbReference>
<dbReference type="CDD" id="cd03801">
    <property type="entry name" value="GT4_PimA-like"/>
    <property type="match status" value="1"/>
</dbReference>
<organism evidence="3 4">
    <name type="scientific">Parablautia muri</name>
    <dbReference type="NCBI Taxonomy" id="2320879"/>
    <lineage>
        <taxon>Bacteria</taxon>
        <taxon>Bacillati</taxon>
        <taxon>Bacillota</taxon>
        <taxon>Clostridia</taxon>
        <taxon>Lachnospirales</taxon>
        <taxon>Lachnospiraceae</taxon>
        <taxon>Parablautia</taxon>
    </lineage>
</organism>
<dbReference type="InterPro" id="IPR050194">
    <property type="entry name" value="Glycosyltransferase_grp1"/>
</dbReference>
<dbReference type="Gene3D" id="3.40.50.2000">
    <property type="entry name" value="Glycogen Phosphorylase B"/>
    <property type="match status" value="2"/>
</dbReference>
<protein>
    <submittedName>
        <fullName evidence="3">Glycosyltransferase family 1 protein</fullName>
    </submittedName>
</protein>
<accession>A0A9X5BCS3</accession>
<evidence type="ECO:0000313" key="4">
    <source>
        <dbReference type="Proteomes" id="UP001154420"/>
    </source>
</evidence>
<dbReference type="RefSeq" id="WP_160558424.1">
    <property type="nucleotide sequence ID" value="NZ_QZDT01000001.1"/>
</dbReference>
<gene>
    <name evidence="3" type="ORF">D5281_01815</name>
</gene>
<dbReference type="PANTHER" id="PTHR45947">
    <property type="entry name" value="SULFOQUINOVOSYL TRANSFERASE SQD2"/>
    <property type="match status" value="1"/>
</dbReference>
<dbReference type="SUPFAM" id="SSF53756">
    <property type="entry name" value="UDP-Glycosyltransferase/glycogen phosphorylase"/>
    <property type="match status" value="1"/>
</dbReference>
<name>A0A9X5BCS3_9FIRM</name>
<evidence type="ECO:0000259" key="1">
    <source>
        <dbReference type="Pfam" id="PF00534"/>
    </source>
</evidence>
<dbReference type="PANTHER" id="PTHR45947:SF3">
    <property type="entry name" value="SULFOQUINOVOSYL TRANSFERASE SQD2"/>
    <property type="match status" value="1"/>
</dbReference>
<evidence type="ECO:0000313" key="3">
    <source>
        <dbReference type="EMBL" id="NBJ91353.1"/>
    </source>
</evidence>
<reference evidence="3" key="1">
    <citation type="submission" date="2018-09" db="EMBL/GenBank/DDBJ databases">
        <title>Murine metabolic-syndrome-specific gut microbial biobank.</title>
        <authorList>
            <person name="Liu C."/>
        </authorList>
    </citation>
    <scope>NUCLEOTIDE SEQUENCE</scope>
    <source>
        <strain evidence="3">D42-62</strain>
    </source>
</reference>
<dbReference type="GO" id="GO:0016757">
    <property type="term" value="F:glycosyltransferase activity"/>
    <property type="evidence" value="ECO:0007669"/>
    <property type="project" value="InterPro"/>
</dbReference>